<dbReference type="EMBL" id="JABSTR010000006">
    <property type="protein sequence ID" value="KAH9372755.1"/>
    <property type="molecule type" value="Genomic_DNA"/>
</dbReference>
<proteinExistence type="predicted"/>
<name>A0A9J6GCC5_HAELO</name>
<evidence type="ECO:0000313" key="2">
    <source>
        <dbReference type="EMBL" id="KAH9372755.1"/>
    </source>
</evidence>
<feature type="region of interest" description="Disordered" evidence="1">
    <location>
        <begin position="57"/>
        <end position="122"/>
    </location>
</feature>
<keyword evidence="3" id="KW-1185">Reference proteome</keyword>
<gene>
    <name evidence="2" type="ORF">HPB48_003571</name>
</gene>
<dbReference type="Proteomes" id="UP000821853">
    <property type="component" value="Chromosome 4"/>
</dbReference>
<organism evidence="2 3">
    <name type="scientific">Haemaphysalis longicornis</name>
    <name type="common">Bush tick</name>
    <dbReference type="NCBI Taxonomy" id="44386"/>
    <lineage>
        <taxon>Eukaryota</taxon>
        <taxon>Metazoa</taxon>
        <taxon>Ecdysozoa</taxon>
        <taxon>Arthropoda</taxon>
        <taxon>Chelicerata</taxon>
        <taxon>Arachnida</taxon>
        <taxon>Acari</taxon>
        <taxon>Parasitiformes</taxon>
        <taxon>Ixodida</taxon>
        <taxon>Ixodoidea</taxon>
        <taxon>Ixodidae</taxon>
        <taxon>Haemaphysalinae</taxon>
        <taxon>Haemaphysalis</taxon>
    </lineage>
</organism>
<dbReference type="OrthoDB" id="3039988at2759"/>
<dbReference type="AlphaFoldDB" id="A0A9J6GCC5"/>
<reference evidence="2 3" key="1">
    <citation type="journal article" date="2020" name="Cell">
        <title>Large-Scale Comparative Analyses of Tick Genomes Elucidate Their Genetic Diversity and Vector Capacities.</title>
        <authorList>
            <consortium name="Tick Genome and Microbiome Consortium (TIGMIC)"/>
            <person name="Jia N."/>
            <person name="Wang J."/>
            <person name="Shi W."/>
            <person name="Du L."/>
            <person name="Sun Y."/>
            <person name="Zhan W."/>
            <person name="Jiang J.F."/>
            <person name="Wang Q."/>
            <person name="Zhang B."/>
            <person name="Ji P."/>
            <person name="Bell-Sakyi L."/>
            <person name="Cui X.M."/>
            <person name="Yuan T.T."/>
            <person name="Jiang B.G."/>
            <person name="Yang W.F."/>
            <person name="Lam T.T."/>
            <person name="Chang Q.C."/>
            <person name="Ding S.J."/>
            <person name="Wang X.J."/>
            <person name="Zhu J.G."/>
            <person name="Ruan X.D."/>
            <person name="Zhao L."/>
            <person name="Wei J.T."/>
            <person name="Ye R.Z."/>
            <person name="Que T.C."/>
            <person name="Du C.H."/>
            <person name="Zhou Y.H."/>
            <person name="Cheng J.X."/>
            <person name="Dai P.F."/>
            <person name="Guo W.B."/>
            <person name="Han X.H."/>
            <person name="Huang E.J."/>
            <person name="Li L.F."/>
            <person name="Wei W."/>
            <person name="Gao Y.C."/>
            <person name="Liu J.Z."/>
            <person name="Shao H.Z."/>
            <person name="Wang X."/>
            <person name="Wang C.C."/>
            <person name="Yang T.C."/>
            <person name="Huo Q.B."/>
            <person name="Li W."/>
            <person name="Chen H.Y."/>
            <person name="Chen S.E."/>
            <person name="Zhou L.G."/>
            <person name="Ni X.B."/>
            <person name="Tian J.H."/>
            <person name="Sheng Y."/>
            <person name="Liu T."/>
            <person name="Pan Y.S."/>
            <person name="Xia L.Y."/>
            <person name="Li J."/>
            <person name="Zhao F."/>
            <person name="Cao W.C."/>
        </authorList>
    </citation>
    <scope>NUCLEOTIDE SEQUENCE [LARGE SCALE GENOMIC DNA]</scope>
    <source>
        <strain evidence="2">HaeL-2018</strain>
    </source>
</reference>
<accession>A0A9J6GCC5</accession>
<evidence type="ECO:0000256" key="1">
    <source>
        <dbReference type="SAM" id="MobiDB-lite"/>
    </source>
</evidence>
<dbReference type="VEuPathDB" id="VectorBase:HLOH_060145"/>
<evidence type="ECO:0000313" key="3">
    <source>
        <dbReference type="Proteomes" id="UP000821853"/>
    </source>
</evidence>
<comment type="caution">
    <text evidence="2">The sequence shown here is derived from an EMBL/GenBank/DDBJ whole genome shotgun (WGS) entry which is preliminary data.</text>
</comment>
<protein>
    <submittedName>
        <fullName evidence="2">Uncharacterized protein</fullName>
    </submittedName>
</protein>
<sequence>MACPCPNVRACPTCGTRDPGNGHVCKPCCSLCMGEHLTASKGCRQRFCEPYVKRQKELARQRAASQAPGDQQQPATPRGRRRRRPGNTRAPHLHREGTLDRGPGPSQDPAAVLQGAAAPLGR</sequence>